<sequence length="402" mass="43664">MPSTSYISPQSMTPNTMDSEHYFAPPPAYFEQEFDQKISHATNLSVQTAQLERRAAEGGGWEPYDPKAFEGEVTRTSKTAPAQVDQSKADTTTTSWQTNPSSVSVNEGVPAAQNHSADGPNNSPSVQPLRIEKKSAPKSNALDVQGPHATINYSAASSTSAHRKSSLSVSSPFSTPTSFADQVNARISAAIPNSEGVQPEGKTEEYRHSLVDPYYTTHATSPRQSLPPPIRPHVAVPERPMSYSPSSSSPSPSVPRIDFNPYVAYGNRAPTSLPVQTPPRRPMAPEISYDPNAFYNSAVSAQLTPSRPSQPYPSPLSGGNLPQYQVQNASYLQDGVQQQPFNSPLRPVRPPVHGVNNSPRQALWQSSTRPATSYGGSDLYLVPESNRHPNNRNSVYSNHSNR</sequence>
<accession>A0A8S0XLA0</accession>
<feature type="region of interest" description="Disordered" evidence="1">
    <location>
        <begin position="338"/>
        <end position="402"/>
    </location>
</feature>
<gene>
    <name evidence="2" type="ORF">AAE3_LOCUS1972</name>
</gene>
<feature type="region of interest" description="Disordered" evidence="1">
    <location>
        <begin position="302"/>
        <end position="322"/>
    </location>
</feature>
<comment type="caution">
    <text evidence="2">The sequence shown here is derived from an EMBL/GenBank/DDBJ whole genome shotgun (WGS) entry which is preliminary data.</text>
</comment>
<dbReference type="EMBL" id="CACVBS010000028">
    <property type="protein sequence ID" value="CAA7259767.1"/>
    <property type="molecule type" value="Genomic_DNA"/>
</dbReference>
<feature type="compositionally biased region" description="Polar residues" evidence="1">
    <location>
        <begin position="113"/>
        <end position="126"/>
    </location>
</feature>
<evidence type="ECO:0000256" key="1">
    <source>
        <dbReference type="SAM" id="MobiDB-lite"/>
    </source>
</evidence>
<keyword evidence="3" id="KW-1185">Reference proteome</keyword>
<protein>
    <submittedName>
        <fullName evidence="2">Uncharacterized protein</fullName>
    </submittedName>
</protein>
<feature type="compositionally biased region" description="Polar residues" evidence="1">
    <location>
        <begin position="355"/>
        <end position="375"/>
    </location>
</feature>
<dbReference type="AlphaFoldDB" id="A0A8S0XLA0"/>
<feature type="region of interest" description="Disordered" evidence="1">
    <location>
        <begin position="217"/>
        <end position="255"/>
    </location>
</feature>
<feature type="compositionally biased region" description="Polar residues" evidence="1">
    <location>
        <begin position="76"/>
        <end position="105"/>
    </location>
</feature>
<feature type="compositionally biased region" description="Low complexity" evidence="1">
    <location>
        <begin position="240"/>
        <end position="255"/>
    </location>
</feature>
<feature type="compositionally biased region" description="Low complexity" evidence="1">
    <location>
        <begin position="166"/>
        <end position="176"/>
    </location>
</feature>
<feature type="region of interest" description="Disordered" evidence="1">
    <location>
        <begin position="155"/>
        <end position="176"/>
    </location>
</feature>
<dbReference type="OrthoDB" id="2797886at2759"/>
<feature type="compositionally biased region" description="Polar residues" evidence="1">
    <location>
        <begin position="391"/>
        <end position="402"/>
    </location>
</feature>
<reference evidence="2 3" key="1">
    <citation type="submission" date="2020-01" db="EMBL/GenBank/DDBJ databases">
        <authorList>
            <person name="Gupta K D."/>
        </authorList>
    </citation>
    <scope>NUCLEOTIDE SEQUENCE [LARGE SCALE GENOMIC DNA]</scope>
</reference>
<name>A0A8S0XLA0_CYCAE</name>
<feature type="compositionally biased region" description="Basic and acidic residues" evidence="1">
    <location>
        <begin position="64"/>
        <end position="75"/>
    </location>
</feature>
<organism evidence="2 3">
    <name type="scientific">Cyclocybe aegerita</name>
    <name type="common">Black poplar mushroom</name>
    <name type="synonym">Agrocybe aegerita</name>
    <dbReference type="NCBI Taxonomy" id="1973307"/>
    <lineage>
        <taxon>Eukaryota</taxon>
        <taxon>Fungi</taxon>
        <taxon>Dikarya</taxon>
        <taxon>Basidiomycota</taxon>
        <taxon>Agaricomycotina</taxon>
        <taxon>Agaricomycetes</taxon>
        <taxon>Agaricomycetidae</taxon>
        <taxon>Agaricales</taxon>
        <taxon>Agaricineae</taxon>
        <taxon>Bolbitiaceae</taxon>
        <taxon>Cyclocybe</taxon>
    </lineage>
</organism>
<evidence type="ECO:0000313" key="2">
    <source>
        <dbReference type="EMBL" id="CAA7259767.1"/>
    </source>
</evidence>
<feature type="region of interest" description="Disordered" evidence="1">
    <location>
        <begin position="1"/>
        <end position="24"/>
    </location>
</feature>
<proteinExistence type="predicted"/>
<feature type="compositionally biased region" description="Polar residues" evidence="1">
    <location>
        <begin position="1"/>
        <end position="17"/>
    </location>
</feature>
<feature type="region of interest" description="Disordered" evidence="1">
    <location>
        <begin position="54"/>
        <end position="128"/>
    </location>
</feature>
<dbReference type="Proteomes" id="UP000467700">
    <property type="component" value="Unassembled WGS sequence"/>
</dbReference>
<feature type="region of interest" description="Disordered" evidence="1">
    <location>
        <begin position="269"/>
        <end position="289"/>
    </location>
</feature>
<evidence type="ECO:0000313" key="3">
    <source>
        <dbReference type="Proteomes" id="UP000467700"/>
    </source>
</evidence>